<evidence type="ECO:0000256" key="4">
    <source>
        <dbReference type="ARBA" id="ARBA00046345"/>
    </source>
</evidence>
<evidence type="ECO:0000313" key="6">
    <source>
        <dbReference type="EMBL" id="AKH38854.1"/>
    </source>
</evidence>
<dbReference type="Proteomes" id="UP000324176">
    <property type="component" value="Unassembled WGS sequence"/>
</dbReference>
<comment type="similarity">
    <text evidence="1">Belongs to the PhoH family.</text>
</comment>
<dbReference type="CDD" id="cd09883">
    <property type="entry name" value="PIN_VapC_PhoHL-ATPase"/>
    <property type="match status" value="1"/>
</dbReference>
<evidence type="ECO:0000313" key="7">
    <source>
        <dbReference type="EMBL" id="TYP88245.1"/>
    </source>
</evidence>
<evidence type="ECO:0000313" key="8">
    <source>
        <dbReference type="Proteomes" id="UP000034156"/>
    </source>
</evidence>
<dbReference type="PANTHER" id="PTHR30473">
    <property type="entry name" value="PROTEIN PHOH"/>
    <property type="match status" value="1"/>
</dbReference>
<dbReference type="Pfam" id="PF02562">
    <property type="entry name" value="PhoH"/>
    <property type="match status" value="1"/>
</dbReference>
<dbReference type="FunFam" id="3.40.50.300:FF:000013">
    <property type="entry name" value="PhoH family ATPase"/>
    <property type="match status" value="1"/>
</dbReference>
<dbReference type="GO" id="GO:0005829">
    <property type="term" value="C:cytosol"/>
    <property type="evidence" value="ECO:0007669"/>
    <property type="project" value="TreeGrafter"/>
</dbReference>
<reference evidence="6 8" key="2">
    <citation type="journal article" date="2016" name="Genome Announc.">
        <title>Genome Sequence of Nitrosomonas communis Strain Nm2, a Mesophilic Ammonia-Oxidizing Bacterium Isolated from Mediterranean Soil.</title>
        <authorList>
            <person name="Kozlowski J.A."/>
            <person name="Kits K.D."/>
            <person name="Stein L.Y."/>
        </authorList>
    </citation>
    <scope>NUCLEOTIDE SEQUENCE [LARGE SCALE GENOMIC DNA]</scope>
    <source>
        <strain evidence="6 8">Nm2</strain>
    </source>
</reference>
<keyword evidence="2" id="KW-0547">Nucleotide-binding</keyword>
<feature type="domain" description="PIN" evidence="5">
    <location>
        <begin position="7"/>
        <end position="137"/>
    </location>
</feature>
<keyword evidence="3" id="KW-0067">ATP-binding</keyword>
<keyword evidence="8" id="KW-1185">Reference proteome</keyword>
<reference evidence="8" key="1">
    <citation type="submission" date="2015-05" db="EMBL/GenBank/DDBJ databases">
        <title>Draft genome of Nitrosomonas communis strain Nm2.</title>
        <authorList>
            <person name="Kozlowski J.A."/>
            <person name="Kits K.D."/>
            <person name="Stein L.Y."/>
        </authorList>
    </citation>
    <scope>NUCLEOTIDE SEQUENCE [LARGE SCALE GENOMIC DNA]</scope>
    <source>
        <strain evidence="8">Nm2</strain>
    </source>
</reference>
<proteinExistence type="inferred from homology"/>
<dbReference type="EMBL" id="VNHT01000021">
    <property type="protein sequence ID" value="TYP88245.1"/>
    <property type="molecule type" value="Genomic_DNA"/>
</dbReference>
<dbReference type="OrthoDB" id="9766527at2"/>
<organism evidence="6 8">
    <name type="scientific">Nitrosomonas communis</name>
    <dbReference type="NCBI Taxonomy" id="44574"/>
    <lineage>
        <taxon>Bacteria</taxon>
        <taxon>Pseudomonadati</taxon>
        <taxon>Pseudomonadota</taxon>
        <taxon>Betaproteobacteria</taxon>
        <taxon>Nitrosomonadales</taxon>
        <taxon>Nitrosomonadaceae</taxon>
        <taxon>Nitrosomonas</taxon>
    </lineage>
</organism>
<dbReference type="Pfam" id="PF13638">
    <property type="entry name" value="PIN_4"/>
    <property type="match status" value="1"/>
</dbReference>
<dbReference type="InterPro" id="IPR051451">
    <property type="entry name" value="PhoH2-like"/>
</dbReference>
<accession>A0A0F7KIU4</accession>
<protein>
    <submittedName>
        <fullName evidence="7">PhoH-like ATPase</fullName>
    </submittedName>
    <submittedName>
        <fullName evidence="6">Phosphate starvation protein PhoH</fullName>
    </submittedName>
</protein>
<dbReference type="KEGG" id="nco:AAW31_15290"/>
<dbReference type="SUPFAM" id="SSF88723">
    <property type="entry name" value="PIN domain-like"/>
    <property type="match status" value="1"/>
</dbReference>
<dbReference type="EMBL" id="CP011451">
    <property type="protein sequence ID" value="AKH38854.1"/>
    <property type="molecule type" value="Genomic_DNA"/>
</dbReference>
<dbReference type="SUPFAM" id="SSF52540">
    <property type="entry name" value="P-loop containing nucleoside triphosphate hydrolases"/>
    <property type="match status" value="1"/>
</dbReference>
<evidence type="ECO:0000256" key="2">
    <source>
        <dbReference type="ARBA" id="ARBA00022741"/>
    </source>
</evidence>
<dbReference type="PATRIC" id="fig|44574.3.peg.3699"/>
<dbReference type="InterPro" id="IPR029060">
    <property type="entry name" value="PIN-like_dom_sf"/>
</dbReference>
<dbReference type="AlphaFoldDB" id="A0A0F7KIU4"/>
<dbReference type="SMART" id="SM00670">
    <property type="entry name" value="PINc"/>
    <property type="match status" value="1"/>
</dbReference>
<dbReference type="InterPro" id="IPR003714">
    <property type="entry name" value="PhoH"/>
</dbReference>
<name>A0A0F7KIU4_9PROT</name>
<dbReference type="Gene3D" id="3.40.50.1010">
    <property type="entry name" value="5'-nuclease"/>
    <property type="match status" value="1"/>
</dbReference>
<evidence type="ECO:0000259" key="5">
    <source>
        <dbReference type="SMART" id="SM00670"/>
    </source>
</evidence>
<dbReference type="GO" id="GO:0005524">
    <property type="term" value="F:ATP binding"/>
    <property type="evidence" value="ECO:0007669"/>
    <property type="project" value="UniProtKB-KW"/>
</dbReference>
<dbReference type="InterPro" id="IPR027417">
    <property type="entry name" value="P-loop_NTPase"/>
</dbReference>
<comment type="similarity">
    <text evidence="4">In the N-terminal section; belongs to the PINc/VapC protein family.</text>
</comment>
<sequence length="442" mass="49323">MAKRAKKIYVLDTSVLLFDHNSIKNFEENDVAIPITSLEELDRFKVGNETKNFEAREAIRFLDKLSGNYGLNNWIALGTKKGKLKIVMSNLVNGMDAEEIYGKGKNDHKIINAALTLAHSEKSAKVILVTKDINLRLKAKAIGLPSEDYETGKVKNVKNISTSFPVIEDISSNMINELFRKGSINAGDLLGKHKIANGYYILKNGSDSVLARYNEALDTIERVEKTYVYNIKPRNAEQAFAVNALLNDHIKLVALQGVAGTGKTLLALASALEQKNKYDQIILARPIIPLSNREIGFLPGSAEDKISPYMQPLWDNLKYIKSQFRTTEKKARILDDMEESGKLSITALAFIRGRSLSNIMFIIDEAQNLTPHEVKTIITRAGEGTKVVFTGDINQIDTPYMDEQSNGLTYLIDRLKGHPLFAHIRLEKGERSALANLANEML</sequence>
<dbReference type="Proteomes" id="UP000034156">
    <property type="component" value="Chromosome"/>
</dbReference>
<dbReference type="Gene3D" id="3.40.50.300">
    <property type="entry name" value="P-loop containing nucleotide triphosphate hydrolases"/>
    <property type="match status" value="1"/>
</dbReference>
<gene>
    <name evidence="6" type="ORF">AAW31_15290</name>
    <name evidence="7" type="ORF">BCL69_102130</name>
</gene>
<dbReference type="RefSeq" id="WP_046850888.1">
    <property type="nucleotide sequence ID" value="NZ_CP011451.1"/>
</dbReference>
<evidence type="ECO:0000256" key="1">
    <source>
        <dbReference type="ARBA" id="ARBA00010393"/>
    </source>
</evidence>
<dbReference type="PANTHER" id="PTHR30473:SF2">
    <property type="entry name" value="PIN DOMAIN-CONTAINING PROTEIN"/>
    <property type="match status" value="1"/>
</dbReference>
<evidence type="ECO:0000313" key="9">
    <source>
        <dbReference type="Proteomes" id="UP000324176"/>
    </source>
</evidence>
<evidence type="ECO:0000256" key="3">
    <source>
        <dbReference type="ARBA" id="ARBA00022840"/>
    </source>
</evidence>
<reference evidence="7 9" key="3">
    <citation type="submission" date="2019-07" db="EMBL/GenBank/DDBJ databases">
        <title>Active sludge and wastewater microbial communities from Klosterneuburg, Austria.</title>
        <authorList>
            <person name="Wagner M."/>
        </authorList>
    </citation>
    <scope>NUCLEOTIDE SEQUENCE [LARGE SCALE GENOMIC DNA]</scope>
    <source>
        <strain evidence="7 9">Nm2</strain>
    </source>
</reference>
<dbReference type="InterPro" id="IPR002716">
    <property type="entry name" value="PIN_dom"/>
</dbReference>